<dbReference type="EMBL" id="CAJVQB010021417">
    <property type="protein sequence ID" value="CAG8796976.1"/>
    <property type="molecule type" value="Genomic_DNA"/>
</dbReference>
<evidence type="ECO:0000313" key="2">
    <source>
        <dbReference type="Proteomes" id="UP000789901"/>
    </source>
</evidence>
<sequence>IVIETYDDDSAYYNDDSFGFEMAESSGTSTEVFCSLANTKPNVQMTISSFTILENKKGVKIIKYNSL</sequence>
<name>A0ABN7VSH6_GIGMA</name>
<reference evidence="1 2" key="1">
    <citation type="submission" date="2021-06" db="EMBL/GenBank/DDBJ databases">
        <authorList>
            <person name="Kallberg Y."/>
            <person name="Tangrot J."/>
            <person name="Rosling A."/>
        </authorList>
    </citation>
    <scope>NUCLEOTIDE SEQUENCE [LARGE SCALE GENOMIC DNA]</scope>
    <source>
        <strain evidence="1 2">120-4 pot B 10/14</strain>
    </source>
</reference>
<comment type="caution">
    <text evidence="1">The sequence shown here is derived from an EMBL/GenBank/DDBJ whole genome shotgun (WGS) entry which is preliminary data.</text>
</comment>
<accession>A0ABN7VSH6</accession>
<feature type="non-terminal residue" evidence="1">
    <location>
        <position position="1"/>
    </location>
</feature>
<keyword evidence="2" id="KW-1185">Reference proteome</keyword>
<proteinExistence type="predicted"/>
<gene>
    <name evidence="1" type="ORF">GMARGA_LOCUS22298</name>
</gene>
<organism evidence="1 2">
    <name type="scientific">Gigaspora margarita</name>
    <dbReference type="NCBI Taxonomy" id="4874"/>
    <lineage>
        <taxon>Eukaryota</taxon>
        <taxon>Fungi</taxon>
        <taxon>Fungi incertae sedis</taxon>
        <taxon>Mucoromycota</taxon>
        <taxon>Glomeromycotina</taxon>
        <taxon>Glomeromycetes</taxon>
        <taxon>Diversisporales</taxon>
        <taxon>Gigasporaceae</taxon>
        <taxon>Gigaspora</taxon>
    </lineage>
</organism>
<evidence type="ECO:0000313" key="1">
    <source>
        <dbReference type="EMBL" id="CAG8796976.1"/>
    </source>
</evidence>
<dbReference type="Proteomes" id="UP000789901">
    <property type="component" value="Unassembled WGS sequence"/>
</dbReference>
<protein>
    <submittedName>
        <fullName evidence="1">33755_t:CDS:1</fullName>
    </submittedName>
</protein>